<proteinExistence type="predicted"/>
<evidence type="ECO:0000313" key="8">
    <source>
        <dbReference type="EMBL" id="NMH26401.1"/>
    </source>
</evidence>
<comment type="subcellular location">
    <subcellularLocation>
        <location evidence="1">Cell membrane</location>
        <topology evidence="1">Multi-pass membrane protein</topology>
    </subcellularLocation>
</comment>
<dbReference type="RefSeq" id="WP_169525087.1">
    <property type="nucleotide sequence ID" value="NZ_JAAMPT010000209.1"/>
</dbReference>
<dbReference type="SUPFAM" id="SSF53649">
    <property type="entry name" value="Alkaline phosphatase-like"/>
    <property type="match status" value="1"/>
</dbReference>
<feature type="transmembrane region" description="Helical" evidence="6">
    <location>
        <begin position="138"/>
        <end position="159"/>
    </location>
</feature>
<evidence type="ECO:0000259" key="7">
    <source>
        <dbReference type="Pfam" id="PF00884"/>
    </source>
</evidence>
<keyword evidence="5 6" id="KW-0472">Membrane</keyword>
<dbReference type="Gene3D" id="3.30.1120.80">
    <property type="match status" value="1"/>
</dbReference>
<feature type="transmembrane region" description="Helical" evidence="6">
    <location>
        <begin position="235"/>
        <end position="253"/>
    </location>
</feature>
<evidence type="ECO:0000256" key="1">
    <source>
        <dbReference type="ARBA" id="ARBA00004651"/>
    </source>
</evidence>
<dbReference type="Pfam" id="PF00884">
    <property type="entry name" value="Sulfatase"/>
    <property type="match status" value="1"/>
</dbReference>
<sequence length="698" mass="80306">MIYFSRKSPIIWLGFIYVLLSLLLRFVLLFHPITQSNFTVAEILKILLLGSCFDVLVYSIASVFLWLYLLFLSNTKLEKPYGYIIFSCFLALLIYLILGNTILHEYGGVLPEIGIAFISIKTILFGLLLFLPRYRKQIRLILFSFTLFLFVLIIVLNFVSEFFFWNEFGVRYNFIAVDYLIYTNTVLGNIAESYPIAGLSVGIGLLVFLLTFFLVNKTKAFLDNLPPFKEKLTSAFIYLLLLIFSGFSIPFLVKLESSNNTFVNEIQSNGVYKFVKAFQTNELDFKEFYPTLSNEKAFALLHQEIKNTKDYSVTRNIKSNNPEIKKNVVLITIESLSADFLSEYGDKKQLTPFLNKLATKSYQFTNLYATGNRTVRGLEAVTLCLPPSAAESVIKRTDNKNKFSTGSVFKQKGYTVKFFYGGDAYFDNMESFFGGNGYEIVDKKSFLPSEITFENIWGVCDEDMYKKAISEMNKEAKAGKPFFNHIMTVSNHRPFTFPEGKIDLDPKAKSRDGGVKYTDYALSQFFVMAEKQSWFKNTVFVIVADHCASSSGKTELPLEKYRIPALVYAPDFLPQKHENKIMSQIDLMPTVMGFLNFNYKSSFYGQDIYHENYIPRAFIATYQDLGLVKNDILTIISPVKKIKQFDLKIKPKTNLKPEFQSVYEEIPRKVLNQKLVDETITYYQTNAYLLKKTNKNKR</sequence>
<reference evidence="8 9" key="1">
    <citation type="submission" date="2020-02" db="EMBL/GenBank/DDBJ databases">
        <title>Flavobacterium sp. genome.</title>
        <authorList>
            <person name="Jung H.S."/>
            <person name="Baek J.H."/>
            <person name="Jeon C.O."/>
        </authorList>
    </citation>
    <scope>NUCLEOTIDE SEQUENCE [LARGE SCALE GENOMIC DNA]</scope>
    <source>
        <strain evidence="8 9">SE-s27</strain>
    </source>
</reference>
<feature type="domain" description="Sulfatase N-terminal" evidence="7">
    <location>
        <begin position="326"/>
        <end position="595"/>
    </location>
</feature>
<comment type="caution">
    <text evidence="8">The sequence shown here is derived from an EMBL/GenBank/DDBJ whole genome shotgun (WGS) entry which is preliminary data.</text>
</comment>
<evidence type="ECO:0000313" key="9">
    <source>
        <dbReference type="Proteomes" id="UP000767947"/>
    </source>
</evidence>
<evidence type="ECO:0000256" key="2">
    <source>
        <dbReference type="ARBA" id="ARBA00022475"/>
    </source>
</evidence>
<feature type="transmembrane region" description="Helical" evidence="6">
    <location>
        <begin position="46"/>
        <end position="71"/>
    </location>
</feature>
<evidence type="ECO:0000256" key="3">
    <source>
        <dbReference type="ARBA" id="ARBA00022692"/>
    </source>
</evidence>
<dbReference type="CDD" id="cd16015">
    <property type="entry name" value="LTA_synthase"/>
    <property type="match status" value="1"/>
</dbReference>
<dbReference type="Proteomes" id="UP000767947">
    <property type="component" value="Unassembled WGS sequence"/>
</dbReference>
<dbReference type="PANTHER" id="PTHR47371:SF3">
    <property type="entry name" value="PHOSPHOGLYCEROL TRANSFERASE I"/>
    <property type="match status" value="1"/>
</dbReference>
<evidence type="ECO:0000256" key="6">
    <source>
        <dbReference type="SAM" id="Phobius"/>
    </source>
</evidence>
<feature type="transmembrane region" description="Helical" evidence="6">
    <location>
        <begin position="109"/>
        <end position="131"/>
    </location>
</feature>
<dbReference type="InterPro" id="IPR050448">
    <property type="entry name" value="OpgB/LTA_synthase_biosynth"/>
</dbReference>
<dbReference type="Gene3D" id="3.40.720.10">
    <property type="entry name" value="Alkaline Phosphatase, subunit A"/>
    <property type="match status" value="1"/>
</dbReference>
<gene>
    <name evidence="8" type="ORF">G6042_14125</name>
</gene>
<evidence type="ECO:0000256" key="5">
    <source>
        <dbReference type="ARBA" id="ARBA00023136"/>
    </source>
</evidence>
<organism evidence="8 9">
    <name type="scientific">Flavobacterium solisilvae</name>
    <dbReference type="NCBI Taxonomy" id="1852019"/>
    <lineage>
        <taxon>Bacteria</taxon>
        <taxon>Pseudomonadati</taxon>
        <taxon>Bacteroidota</taxon>
        <taxon>Flavobacteriia</taxon>
        <taxon>Flavobacteriales</taxon>
        <taxon>Flavobacteriaceae</taxon>
        <taxon>Flavobacterium</taxon>
    </lineage>
</organism>
<keyword evidence="4 6" id="KW-1133">Transmembrane helix</keyword>
<accession>A0ABX1QVX5</accession>
<keyword evidence="9" id="KW-1185">Reference proteome</keyword>
<feature type="transmembrane region" description="Helical" evidence="6">
    <location>
        <begin position="12"/>
        <end position="34"/>
    </location>
</feature>
<keyword evidence="3 6" id="KW-0812">Transmembrane</keyword>
<dbReference type="InterPro" id="IPR000917">
    <property type="entry name" value="Sulfatase_N"/>
</dbReference>
<feature type="transmembrane region" description="Helical" evidence="6">
    <location>
        <begin position="83"/>
        <end position="103"/>
    </location>
</feature>
<dbReference type="InterPro" id="IPR017850">
    <property type="entry name" value="Alkaline_phosphatase_core_sf"/>
</dbReference>
<keyword evidence="2" id="KW-1003">Cell membrane</keyword>
<feature type="transmembrane region" description="Helical" evidence="6">
    <location>
        <begin position="194"/>
        <end position="215"/>
    </location>
</feature>
<dbReference type="PANTHER" id="PTHR47371">
    <property type="entry name" value="LIPOTEICHOIC ACID SYNTHASE"/>
    <property type="match status" value="1"/>
</dbReference>
<dbReference type="EMBL" id="JAAMPT010000209">
    <property type="protein sequence ID" value="NMH26401.1"/>
    <property type="molecule type" value="Genomic_DNA"/>
</dbReference>
<name>A0ABX1QVX5_9FLAO</name>
<protein>
    <submittedName>
        <fullName evidence="8">Sulfatase-like hydrolase/transferase</fullName>
    </submittedName>
</protein>
<evidence type="ECO:0000256" key="4">
    <source>
        <dbReference type="ARBA" id="ARBA00022989"/>
    </source>
</evidence>